<protein>
    <submittedName>
        <fullName evidence="4">Pro-FMRFamide-related neuropeptide FF isoform X3</fullName>
    </submittedName>
</protein>
<keyword evidence="3" id="KW-1185">Reference proteome</keyword>
<evidence type="ECO:0000256" key="1">
    <source>
        <dbReference type="SAM" id="MobiDB-lite"/>
    </source>
</evidence>
<dbReference type="InterPro" id="IPR008065">
    <property type="entry name" value="NPFF"/>
</dbReference>
<keyword evidence="2" id="KW-0732">Signal</keyword>
<dbReference type="GeneID" id="109391853"/>
<feature type="chain" id="PRO_5034164826" evidence="2">
    <location>
        <begin position="23"/>
        <end position="114"/>
    </location>
</feature>
<evidence type="ECO:0000256" key="2">
    <source>
        <dbReference type="SAM" id="SignalP"/>
    </source>
</evidence>
<dbReference type="AlphaFoldDB" id="A0A8B7SPJ2"/>
<dbReference type="GO" id="GO:0030425">
    <property type="term" value="C:dendrite"/>
    <property type="evidence" value="ECO:0007669"/>
    <property type="project" value="TreeGrafter"/>
</dbReference>
<dbReference type="GO" id="GO:0007218">
    <property type="term" value="P:neuropeptide signaling pathway"/>
    <property type="evidence" value="ECO:0007669"/>
    <property type="project" value="UniProtKB-KW"/>
</dbReference>
<dbReference type="PANTHER" id="PTHR15044:SF0">
    <property type="entry name" value="PRO-FMRFAMIDE-RELATED NEUROPEPTIDE FF"/>
    <property type="match status" value="1"/>
</dbReference>
<dbReference type="PRINTS" id="PR01682">
    <property type="entry name" value="FMRFAMIDEPEP"/>
</dbReference>
<dbReference type="GO" id="GO:0043679">
    <property type="term" value="C:axon terminus"/>
    <property type="evidence" value="ECO:0007669"/>
    <property type="project" value="TreeGrafter"/>
</dbReference>
<feature type="region of interest" description="Disordered" evidence="1">
    <location>
        <begin position="78"/>
        <end position="99"/>
    </location>
</feature>
<dbReference type="CTD" id="8620"/>
<proteinExistence type="predicted"/>
<dbReference type="Proteomes" id="UP000694851">
    <property type="component" value="Unplaced"/>
</dbReference>
<name>A0A8B7SPJ2_HIPAR</name>
<dbReference type="PANTHER" id="PTHR15044">
    <property type="entry name" value="NEUROPEPTIDE FF"/>
    <property type="match status" value="1"/>
</dbReference>
<keyword evidence="4" id="KW-0527">Neuropeptide</keyword>
<dbReference type="OrthoDB" id="8878267at2759"/>
<dbReference type="GO" id="GO:0001664">
    <property type="term" value="F:G protein-coupled receptor binding"/>
    <property type="evidence" value="ECO:0007669"/>
    <property type="project" value="TreeGrafter"/>
</dbReference>
<organism evidence="3 4">
    <name type="scientific">Hipposideros armiger</name>
    <name type="common">Great Himalayan leaf-nosed bat</name>
    <dbReference type="NCBI Taxonomy" id="186990"/>
    <lineage>
        <taxon>Eukaryota</taxon>
        <taxon>Metazoa</taxon>
        <taxon>Chordata</taxon>
        <taxon>Craniata</taxon>
        <taxon>Vertebrata</taxon>
        <taxon>Euteleostomi</taxon>
        <taxon>Mammalia</taxon>
        <taxon>Eutheria</taxon>
        <taxon>Laurasiatheria</taxon>
        <taxon>Chiroptera</taxon>
        <taxon>Yinpterochiroptera</taxon>
        <taxon>Rhinolophoidea</taxon>
        <taxon>Hipposideridae</taxon>
        <taxon>Hipposideros</taxon>
    </lineage>
</organism>
<feature type="signal peptide" evidence="2">
    <location>
        <begin position="1"/>
        <end position="22"/>
    </location>
</feature>
<evidence type="ECO:0000313" key="4">
    <source>
        <dbReference type="RefSeq" id="XP_019515321.1"/>
    </source>
</evidence>
<evidence type="ECO:0000313" key="3">
    <source>
        <dbReference type="Proteomes" id="UP000694851"/>
    </source>
</evidence>
<gene>
    <name evidence="4" type="primary">NPFF</name>
</gene>
<dbReference type="PIRSF" id="PIRSF038092">
    <property type="entry name" value="FMRFamid-rel_pep_precur"/>
    <property type="match status" value="1"/>
</dbReference>
<accession>A0A8B7SPJ2</accession>
<dbReference type="Pfam" id="PF15085">
    <property type="entry name" value="NPFF"/>
    <property type="match status" value="1"/>
</dbReference>
<sequence>MDSRQAAVLLVVLLLITDWGHAAGPGAWDGDQIFTEEDTGPRPPQDAQTPGSLLRSLLQAMKRPDRSPAFLFQPQRFGRNTRGSWSNERLSPRAGEGLSSPFWSLAAPQRFGKK</sequence>
<dbReference type="GO" id="GO:0098794">
    <property type="term" value="C:postsynapse"/>
    <property type="evidence" value="ECO:0007669"/>
    <property type="project" value="GOC"/>
</dbReference>
<dbReference type="GO" id="GO:0005184">
    <property type="term" value="F:neuropeptide hormone activity"/>
    <property type="evidence" value="ECO:0007669"/>
    <property type="project" value="InterPro"/>
</dbReference>
<dbReference type="GO" id="GO:0060079">
    <property type="term" value="P:excitatory postsynaptic potential"/>
    <property type="evidence" value="ECO:0007669"/>
    <property type="project" value="TreeGrafter"/>
</dbReference>
<dbReference type="GO" id="GO:0005615">
    <property type="term" value="C:extracellular space"/>
    <property type="evidence" value="ECO:0007669"/>
    <property type="project" value="TreeGrafter"/>
</dbReference>
<dbReference type="GO" id="GO:0043204">
    <property type="term" value="C:perikaryon"/>
    <property type="evidence" value="ECO:0007669"/>
    <property type="project" value="TreeGrafter"/>
</dbReference>
<dbReference type="RefSeq" id="XP_019515321.1">
    <property type="nucleotide sequence ID" value="XM_019659776.1"/>
</dbReference>
<feature type="region of interest" description="Disordered" evidence="1">
    <location>
        <begin position="27"/>
        <end position="50"/>
    </location>
</feature>
<reference evidence="4" key="1">
    <citation type="submission" date="2025-08" db="UniProtKB">
        <authorList>
            <consortium name="RefSeq"/>
        </authorList>
    </citation>
    <scope>IDENTIFICATION</scope>
    <source>
        <tissue evidence="4">Muscle</tissue>
    </source>
</reference>